<comment type="caution">
    <text evidence="2">The sequence shown here is derived from an EMBL/GenBank/DDBJ whole genome shotgun (WGS) entry which is preliminary data.</text>
</comment>
<protein>
    <submittedName>
        <fullName evidence="2">Uncharacterized protein</fullName>
    </submittedName>
</protein>
<evidence type="ECO:0000313" key="3">
    <source>
        <dbReference type="Proteomes" id="UP000177159"/>
    </source>
</evidence>
<evidence type="ECO:0000313" key="2">
    <source>
        <dbReference type="EMBL" id="OGK22557.1"/>
    </source>
</evidence>
<name>A0A1F7GU21_9BACT</name>
<gene>
    <name evidence="2" type="ORF">A3C24_05335</name>
</gene>
<organism evidence="2 3">
    <name type="scientific">Candidatus Roizmanbacteria bacterium RIFCSPHIGHO2_02_FULL_37_24</name>
    <dbReference type="NCBI Taxonomy" id="1802037"/>
    <lineage>
        <taxon>Bacteria</taxon>
        <taxon>Candidatus Roizmaniibacteriota</taxon>
    </lineage>
</organism>
<accession>A0A1F7GU21</accession>
<proteinExistence type="predicted"/>
<reference evidence="2 3" key="1">
    <citation type="journal article" date="2016" name="Nat. Commun.">
        <title>Thousands of microbial genomes shed light on interconnected biogeochemical processes in an aquifer system.</title>
        <authorList>
            <person name="Anantharaman K."/>
            <person name="Brown C.T."/>
            <person name="Hug L.A."/>
            <person name="Sharon I."/>
            <person name="Castelle C.J."/>
            <person name="Probst A.J."/>
            <person name="Thomas B.C."/>
            <person name="Singh A."/>
            <person name="Wilkins M.J."/>
            <person name="Karaoz U."/>
            <person name="Brodie E.L."/>
            <person name="Williams K.H."/>
            <person name="Hubbard S.S."/>
            <person name="Banfield J.F."/>
        </authorList>
    </citation>
    <scope>NUCLEOTIDE SEQUENCE [LARGE SCALE GENOMIC DNA]</scope>
</reference>
<feature type="compositionally biased region" description="Basic and acidic residues" evidence="1">
    <location>
        <begin position="9"/>
        <end position="23"/>
    </location>
</feature>
<evidence type="ECO:0000256" key="1">
    <source>
        <dbReference type="SAM" id="MobiDB-lite"/>
    </source>
</evidence>
<dbReference type="EMBL" id="MFZM01000041">
    <property type="protein sequence ID" value="OGK22557.1"/>
    <property type="molecule type" value="Genomic_DNA"/>
</dbReference>
<dbReference type="AlphaFoldDB" id="A0A1F7GU21"/>
<dbReference type="Proteomes" id="UP000177159">
    <property type="component" value="Unassembled WGS sequence"/>
</dbReference>
<feature type="region of interest" description="Disordered" evidence="1">
    <location>
        <begin position="1"/>
        <end position="23"/>
    </location>
</feature>
<sequence length="227" mass="24676">MDATIPEDSAGRLPREEGALRPLDEGLAKVRQILEKTLGPERAGELIPSEKAVEGITQENFQWANRYVEGPNDTNPNDGEIYSVRFKDGSASFFTHSKVPVNDPWRAILLNAAAVGAGVKVHEWATNNSGTWDGKNRLELVIPVADPTADGPVVDRYTAVFDGIKTDFTTAKANGETVTQEFDGDQSQPELMLGQWRELIRKDGRALEAIEYSAAPVASPVPTTTTA</sequence>